<evidence type="ECO:0000256" key="6">
    <source>
        <dbReference type="RuleBase" id="RU362030"/>
    </source>
</evidence>
<dbReference type="PANTHER" id="PTHR43619:SF2">
    <property type="entry name" value="S-ADENOSYL-L-METHIONINE-DEPENDENT METHYLTRANSFERASES SUPERFAMILY PROTEIN"/>
    <property type="match status" value="1"/>
</dbReference>
<dbReference type="Pfam" id="PF04072">
    <property type="entry name" value="LCM"/>
    <property type="match status" value="1"/>
</dbReference>
<reference evidence="7 8" key="1">
    <citation type="submission" date="2020-07" db="EMBL/GenBank/DDBJ databases">
        <title>Sequencing the genomes of 1000 actinobacteria strains.</title>
        <authorList>
            <person name="Klenk H.-P."/>
        </authorList>
    </citation>
    <scope>NUCLEOTIDE SEQUENCE [LARGE SCALE GENOMIC DNA]</scope>
    <source>
        <strain evidence="7 8">DSM 45975</strain>
    </source>
</reference>
<dbReference type="PANTHER" id="PTHR43619">
    <property type="entry name" value="S-ADENOSYL-L-METHIONINE-DEPENDENT METHYLTRANSFERASE YKTD-RELATED"/>
    <property type="match status" value="1"/>
</dbReference>
<keyword evidence="8" id="KW-1185">Reference proteome</keyword>
<dbReference type="InterPro" id="IPR029063">
    <property type="entry name" value="SAM-dependent_MTases_sf"/>
</dbReference>
<dbReference type="GO" id="GO:0008168">
    <property type="term" value="F:methyltransferase activity"/>
    <property type="evidence" value="ECO:0007669"/>
    <property type="project" value="UniProtKB-UniRule"/>
</dbReference>
<dbReference type="NCBIfam" id="TIGR00027">
    <property type="entry name" value="mthyl_TIGR00027"/>
    <property type="match status" value="1"/>
</dbReference>
<dbReference type="EMBL" id="JACGWZ010000004">
    <property type="protein sequence ID" value="MBA8825905.1"/>
    <property type="molecule type" value="Genomic_DNA"/>
</dbReference>
<evidence type="ECO:0000256" key="2">
    <source>
        <dbReference type="ARBA" id="ARBA00008138"/>
    </source>
</evidence>
<comment type="caution">
    <text evidence="7">The sequence shown here is derived from an EMBL/GenBank/DDBJ whole genome shotgun (WGS) entry which is preliminary data.</text>
</comment>
<gene>
    <name evidence="7" type="ORF">FHX42_003271</name>
</gene>
<dbReference type="SUPFAM" id="SSF53335">
    <property type="entry name" value="S-adenosyl-L-methionine-dependent methyltransferases"/>
    <property type="match status" value="1"/>
</dbReference>
<dbReference type="Gene3D" id="3.40.50.150">
    <property type="entry name" value="Vaccinia Virus protein VP39"/>
    <property type="match status" value="1"/>
</dbReference>
<proteinExistence type="inferred from homology"/>
<evidence type="ECO:0000256" key="4">
    <source>
        <dbReference type="ARBA" id="ARBA00022679"/>
    </source>
</evidence>
<dbReference type="AlphaFoldDB" id="A0A839E2E1"/>
<dbReference type="GO" id="GO:0032259">
    <property type="term" value="P:methylation"/>
    <property type="evidence" value="ECO:0007669"/>
    <property type="project" value="UniProtKB-KW"/>
</dbReference>
<dbReference type="EC" id="2.1.1.-" evidence="6"/>
<organism evidence="7 8">
    <name type="scientific">Halosaccharopolyspora lacisalsi</name>
    <dbReference type="NCBI Taxonomy" id="1000566"/>
    <lineage>
        <taxon>Bacteria</taxon>
        <taxon>Bacillati</taxon>
        <taxon>Actinomycetota</taxon>
        <taxon>Actinomycetes</taxon>
        <taxon>Pseudonocardiales</taxon>
        <taxon>Pseudonocardiaceae</taxon>
        <taxon>Halosaccharopolyspora</taxon>
    </lineage>
</organism>
<evidence type="ECO:0000256" key="1">
    <source>
        <dbReference type="ARBA" id="ARBA00003907"/>
    </source>
</evidence>
<name>A0A839E2E1_9PSEU</name>
<dbReference type="Proteomes" id="UP000569329">
    <property type="component" value="Unassembled WGS sequence"/>
</dbReference>
<keyword evidence="3 6" id="KW-0489">Methyltransferase</keyword>
<keyword evidence="4 7" id="KW-0808">Transferase</keyword>
<dbReference type="RefSeq" id="WP_182545327.1">
    <property type="nucleotide sequence ID" value="NZ_JACGWZ010000004.1"/>
</dbReference>
<sequence>MAGNQQWDIVSGIGATALAVAVGRALETERGDGLVDDPHAEPLVRAADSPIPMPGSDGVENSSFWGQLTDYIGVRSRFFDTWFEQTWDSGVRQVVILASGLDTRAFRLPWPSGTRVFEIDQPKVLEFKDSVLRNEGVRADCERHTVATDLREDWASALKNAGFDTGLPTAWLAEGLLPYLPAEAEQRLLETVHGFSAPGSHLAIENVTATRTMLDDQGEIQEFAQGMGIDLSALMSSEERADAGETLAARGWTVAREPARDVAEALNRELRGLSEQIAAHGHMLTARLPR</sequence>
<evidence type="ECO:0000256" key="3">
    <source>
        <dbReference type="ARBA" id="ARBA00022603"/>
    </source>
</evidence>
<comment type="similarity">
    <text evidence="2 6">Belongs to the UPF0677 family.</text>
</comment>
<evidence type="ECO:0000256" key="5">
    <source>
        <dbReference type="ARBA" id="ARBA00022691"/>
    </source>
</evidence>
<keyword evidence="5 6" id="KW-0949">S-adenosyl-L-methionine</keyword>
<protein>
    <recommendedName>
        <fullName evidence="6">S-adenosyl-L-methionine-dependent methyltransferase</fullName>
        <ecNumber evidence="6">2.1.1.-</ecNumber>
    </recommendedName>
</protein>
<accession>A0A839E2E1</accession>
<evidence type="ECO:0000313" key="8">
    <source>
        <dbReference type="Proteomes" id="UP000569329"/>
    </source>
</evidence>
<evidence type="ECO:0000313" key="7">
    <source>
        <dbReference type="EMBL" id="MBA8825905.1"/>
    </source>
</evidence>
<comment type="function">
    <text evidence="1 6">Exhibits S-adenosyl-L-methionine-dependent methyltransferase activity.</text>
</comment>
<dbReference type="InterPro" id="IPR011610">
    <property type="entry name" value="SAM_mthyl_Trfase_ML2640-like"/>
</dbReference>
<dbReference type="InterPro" id="IPR007213">
    <property type="entry name" value="Ppm1/Ppm2/Tcmp"/>
</dbReference>